<dbReference type="Proteomes" id="UP000504635">
    <property type="component" value="Unplaced"/>
</dbReference>
<feature type="signal peptide" evidence="2">
    <location>
        <begin position="1"/>
        <end position="19"/>
    </location>
</feature>
<feature type="chain" id="PRO_5026890311" evidence="2">
    <location>
        <begin position="20"/>
        <end position="204"/>
    </location>
</feature>
<accession>A0A6J2YE66</accession>
<dbReference type="InParanoid" id="A0A6J2YE66"/>
<dbReference type="GO" id="GO:0006689">
    <property type="term" value="P:ganglioside catabolic process"/>
    <property type="evidence" value="ECO:0007669"/>
    <property type="project" value="InterPro"/>
</dbReference>
<reference evidence="4" key="1">
    <citation type="submission" date="2025-08" db="UniProtKB">
        <authorList>
            <consortium name="RefSeq"/>
        </authorList>
    </citation>
    <scope>IDENTIFICATION</scope>
    <source>
        <tissue evidence="4">Gonads</tissue>
    </source>
</reference>
<evidence type="ECO:0000313" key="4">
    <source>
        <dbReference type="RefSeq" id="XP_030761175.1"/>
    </source>
</evidence>
<evidence type="ECO:0000256" key="2">
    <source>
        <dbReference type="SAM" id="SignalP"/>
    </source>
</evidence>
<gene>
    <name evidence="4" type="primary">LOC115886225</name>
</gene>
<protein>
    <submittedName>
        <fullName evidence="4">Ganglioside GM2 activator-like</fullName>
    </submittedName>
</protein>
<dbReference type="KEGG" id="soy:115886225"/>
<dbReference type="GO" id="GO:0008047">
    <property type="term" value="F:enzyme activator activity"/>
    <property type="evidence" value="ECO:0007669"/>
    <property type="project" value="InterPro"/>
</dbReference>
<dbReference type="OrthoDB" id="6409159at2759"/>
<organism evidence="3 4">
    <name type="scientific">Sitophilus oryzae</name>
    <name type="common">Rice weevil</name>
    <name type="synonym">Curculio oryzae</name>
    <dbReference type="NCBI Taxonomy" id="7048"/>
    <lineage>
        <taxon>Eukaryota</taxon>
        <taxon>Metazoa</taxon>
        <taxon>Ecdysozoa</taxon>
        <taxon>Arthropoda</taxon>
        <taxon>Hexapoda</taxon>
        <taxon>Insecta</taxon>
        <taxon>Pterygota</taxon>
        <taxon>Neoptera</taxon>
        <taxon>Endopterygota</taxon>
        <taxon>Coleoptera</taxon>
        <taxon>Polyphaga</taxon>
        <taxon>Cucujiformia</taxon>
        <taxon>Curculionidae</taxon>
        <taxon>Dryophthorinae</taxon>
        <taxon>Sitophilus</taxon>
    </lineage>
</organism>
<dbReference type="GO" id="GO:0005319">
    <property type="term" value="F:lipid transporter activity"/>
    <property type="evidence" value="ECO:0007669"/>
    <property type="project" value="TreeGrafter"/>
</dbReference>
<dbReference type="Gene3D" id="2.70.220.10">
    <property type="entry name" value="Ganglioside GM2 activator"/>
    <property type="match status" value="1"/>
</dbReference>
<keyword evidence="3" id="KW-1185">Reference proteome</keyword>
<dbReference type="AlphaFoldDB" id="A0A6J2YE66"/>
<keyword evidence="1 2" id="KW-0732">Signal</keyword>
<sequence>MHLYLYYLYLLILINLTHGDNAHVYKIAACTPSSYPITVDDVQIEEKNRHIYVSGSVQSKVDIISPIEASIILKRYILPFKIWIEVVCVNQFGSCTYPDLCHYGIPSDRSCPNDLIQNNVPCRCPIPQGNYTISPETKKYLFKLPKTVKLQTGLRTVLSGTYYAELQLKHQNTLLSCYTFYVDYSDEFQEKHQDNELVPSINLI</sequence>
<evidence type="ECO:0000256" key="1">
    <source>
        <dbReference type="ARBA" id="ARBA00022729"/>
    </source>
</evidence>
<evidence type="ECO:0000313" key="3">
    <source>
        <dbReference type="Proteomes" id="UP000504635"/>
    </source>
</evidence>
<proteinExistence type="predicted"/>
<dbReference type="PANTHER" id="PTHR17357:SF0">
    <property type="entry name" value="GANGLIOSIDE GM2 ACTIVATOR"/>
    <property type="match status" value="1"/>
</dbReference>
<dbReference type="RefSeq" id="XP_030761175.1">
    <property type="nucleotide sequence ID" value="XM_030905315.1"/>
</dbReference>
<dbReference type="SUPFAM" id="SSF63707">
    <property type="entry name" value="Ganglioside M2 (gm2) activator"/>
    <property type="match status" value="1"/>
</dbReference>
<dbReference type="PANTHER" id="PTHR17357">
    <property type="entry name" value="GM2 GANGLIOSIDE ACTIVATOR PROTEIN"/>
    <property type="match status" value="1"/>
</dbReference>
<dbReference type="GeneID" id="115886225"/>
<dbReference type="InterPro" id="IPR036846">
    <property type="entry name" value="GM2-AP_sf"/>
</dbReference>
<dbReference type="InterPro" id="IPR028996">
    <property type="entry name" value="GM2-AP"/>
</dbReference>
<dbReference type="GO" id="GO:0009898">
    <property type="term" value="C:cytoplasmic side of plasma membrane"/>
    <property type="evidence" value="ECO:0007669"/>
    <property type="project" value="TreeGrafter"/>
</dbReference>
<name>A0A6J2YE66_SITOR</name>